<dbReference type="InterPro" id="IPR021463">
    <property type="entry name" value="Methyltransf_34"/>
</dbReference>
<proteinExistence type="predicted"/>
<organism evidence="1 2">
    <name type="scientific">Strigamia maritima</name>
    <name type="common">European centipede</name>
    <name type="synonym">Geophilus maritimus</name>
    <dbReference type="NCBI Taxonomy" id="126957"/>
    <lineage>
        <taxon>Eukaryota</taxon>
        <taxon>Metazoa</taxon>
        <taxon>Ecdysozoa</taxon>
        <taxon>Arthropoda</taxon>
        <taxon>Myriapoda</taxon>
        <taxon>Chilopoda</taxon>
        <taxon>Pleurostigmophora</taxon>
        <taxon>Geophilomorpha</taxon>
        <taxon>Linotaeniidae</taxon>
        <taxon>Strigamia</taxon>
    </lineage>
</organism>
<dbReference type="HOGENOM" id="CLU_992382_0_0_1"/>
<dbReference type="Proteomes" id="UP000014500">
    <property type="component" value="Unassembled WGS sequence"/>
</dbReference>
<dbReference type="EMBL" id="JH431327">
    <property type="status" value="NOT_ANNOTATED_CDS"/>
    <property type="molecule type" value="Genomic_DNA"/>
</dbReference>
<sequence length="320" mass="37465">MYRVQHRCFSHLYTPIAPNISILGQDINYYRHLENYHTQTENLDGHFYSTIWGQMPHGHPVFDMEEVMEEPLNTFDRFLCPPFENQLYRFAFCYLYFTCQTHAITILWRKLAYRNRPSANLNNWFHDIFLMKKVNVFCFGGGAGSEIVGFYQWLKVIQTQPRFHCTIIDVYNWVVETKPLFRKIDSNLFVPSFHELQFLKIFPFYTDKSRISHDLCNADLITVGKYLSSLPMNFETVMHFKCLLDQMKSKALLFFIDDVGNGYVEAMGNIAICAGLDQIGEIGDITIPIPNYEVEAMNAEHFNIRPNTSIRVCASLWQKP</sequence>
<protein>
    <submittedName>
        <fullName evidence="1">Uncharacterized protein</fullName>
    </submittedName>
</protein>
<dbReference type="EnsemblMetazoa" id="SMAR003504-RA">
    <property type="protein sequence ID" value="SMAR003504-PA"/>
    <property type="gene ID" value="SMAR003504"/>
</dbReference>
<dbReference type="AlphaFoldDB" id="T1IR22"/>
<reference evidence="1" key="2">
    <citation type="submission" date="2015-02" db="UniProtKB">
        <authorList>
            <consortium name="EnsemblMetazoa"/>
        </authorList>
    </citation>
    <scope>IDENTIFICATION</scope>
</reference>
<dbReference type="PhylomeDB" id="T1IR22"/>
<evidence type="ECO:0000313" key="2">
    <source>
        <dbReference type="Proteomes" id="UP000014500"/>
    </source>
</evidence>
<evidence type="ECO:0000313" key="1">
    <source>
        <dbReference type="EnsemblMetazoa" id="SMAR003504-PA"/>
    </source>
</evidence>
<dbReference type="Pfam" id="PF11312">
    <property type="entry name" value="Methyltransf_34"/>
    <property type="match status" value="1"/>
</dbReference>
<keyword evidence="2" id="KW-1185">Reference proteome</keyword>
<accession>T1IR22</accession>
<reference evidence="2" key="1">
    <citation type="submission" date="2011-05" db="EMBL/GenBank/DDBJ databases">
        <authorList>
            <person name="Richards S.R."/>
            <person name="Qu J."/>
            <person name="Jiang H."/>
            <person name="Jhangiani S.N."/>
            <person name="Agravi P."/>
            <person name="Goodspeed R."/>
            <person name="Gross S."/>
            <person name="Mandapat C."/>
            <person name="Jackson L."/>
            <person name="Mathew T."/>
            <person name="Pu L."/>
            <person name="Thornton R."/>
            <person name="Saada N."/>
            <person name="Wilczek-Boney K.B."/>
            <person name="Lee S."/>
            <person name="Kovar C."/>
            <person name="Wu Y."/>
            <person name="Scherer S.E."/>
            <person name="Worley K.C."/>
            <person name="Muzny D.M."/>
            <person name="Gibbs R."/>
        </authorList>
    </citation>
    <scope>NUCLEOTIDE SEQUENCE</scope>
    <source>
        <strain evidence="2">Brora</strain>
    </source>
</reference>
<name>T1IR22_STRMM</name>